<dbReference type="AlphaFoldDB" id="A0A6A6WSA8"/>
<accession>A0A6A6WSA8</accession>
<evidence type="ECO:0000313" key="1">
    <source>
        <dbReference type="EMBL" id="KAF2786996.1"/>
    </source>
</evidence>
<evidence type="ECO:0000313" key="2">
    <source>
        <dbReference type="Proteomes" id="UP000799757"/>
    </source>
</evidence>
<sequence length="157" mass="17337">MLHARTTVDPPGLGTRRCRSSLGAGAVGEDVFSSPRPHVITDRCYISSHLILSYPILSYPTPRTEIPPIEPELMLLLLLPCMYVFRVVRPSVVGGLVDGEWGLGGGRNCTRTCVRCGAREGSAWDDYLLPSSPSSSATQAQAQWWMCEFWEMMCIMS</sequence>
<name>A0A6A6WSA8_9PLEO</name>
<protein>
    <submittedName>
        <fullName evidence="1">Uncharacterized protein</fullName>
    </submittedName>
</protein>
<gene>
    <name evidence="1" type="ORF">K505DRAFT_134533</name>
</gene>
<dbReference type="Proteomes" id="UP000799757">
    <property type="component" value="Unassembled WGS sequence"/>
</dbReference>
<proteinExistence type="predicted"/>
<dbReference type="EMBL" id="MU002376">
    <property type="protein sequence ID" value="KAF2786996.1"/>
    <property type="molecule type" value="Genomic_DNA"/>
</dbReference>
<organism evidence="1 2">
    <name type="scientific">Melanomma pulvis-pyrius CBS 109.77</name>
    <dbReference type="NCBI Taxonomy" id="1314802"/>
    <lineage>
        <taxon>Eukaryota</taxon>
        <taxon>Fungi</taxon>
        <taxon>Dikarya</taxon>
        <taxon>Ascomycota</taxon>
        <taxon>Pezizomycotina</taxon>
        <taxon>Dothideomycetes</taxon>
        <taxon>Pleosporomycetidae</taxon>
        <taxon>Pleosporales</taxon>
        <taxon>Melanommataceae</taxon>
        <taxon>Melanomma</taxon>
    </lineage>
</organism>
<keyword evidence="2" id="KW-1185">Reference proteome</keyword>
<reference evidence="1" key="1">
    <citation type="journal article" date="2020" name="Stud. Mycol.">
        <title>101 Dothideomycetes genomes: a test case for predicting lifestyles and emergence of pathogens.</title>
        <authorList>
            <person name="Haridas S."/>
            <person name="Albert R."/>
            <person name="Binder M."/>
            <person name="Bloem J."/>
            <person name="Labutti K."/>
            <person name="Salamov A."/>
            <person name="Andreopoulos B."/>
            <person name="Baker S."/>
            <person name="Barry K."/>
            <person name="Bills G."/>
            <person name="Bluhm B."/>
            <person name="Cannon C."/>
            <person name="Castanera R."/>
            <person name="Culley D."/>
            <person name="Daum C."/>
            <person name="Ezra D."/>
            <person name="Gonzalez J."/>
            <person name="Henrissat B."/>
            <person name="Kuo A."/>
            <person name="Liang C."/>
            <person name="Lipzen A."/>
            <person name="Lutzoni F."/>
            <person name="Magnuson J."/>
            <person name="Mondo S."/>
            <person name="Nolan M."/>
            <person name="Ohm R."/>
            <person name="Pangilinan J."/>
            <person name="Park H.-J."/>
            <person name="Ramirez L."/>
            <person name="Alfaro M."/>
            <person name="Sun H."/>
            <person name="Tritt A."/>
            <person name="Yoshinaga Y."/>
            <person name="Zwiers L.-H."/>
            <person name="Turgeon B."/>
            <person name="Goodwin S."/>
            <person name="Spatafora J."/>
            <person name="Crous P."/>
            <person name="Grigoriev I."/>
        </authorList>
    </citation>
    <scope>NUCLEOTIDE SEQUENCE</scope>
    <source>
        <strain evidence="1">CBS 109.77</strain>
    </source>
</reference>